<evidence type="ECO:0000313" key="5">
    <source>
        <dbReference type="Proteomes" id="UP000315677"/>
    </source>
</evidence>
<evidence type="ECO:0000256" key="2">
    <source>
        <dbReference type="SAM" id="Phobius"/>
    </source>
</evidence>
<keyword evidence="2" id="KW-1133">Transmembrane helix</keyword>
<dbReference type="InterPro" id="IPR038507">
    <property type="entry name" value="YcnI-like_sf"/>
</dbReference>
<evidence type="ECO:0000259" key="3">
    <source>
        <dbReference type="Pfam" id="PF07987"/>
    </source>
</evidence>
<feature type="domain" description="YncI copper-binding" evidence="3">
    <location>
        <begin position="95"/>
        <end position="213"/>
    </location>
</feature>
<keyword evidence="2" id="KW-0472">Membrane</keyword>
<dbReference type="InterPro" id="IPR012533">
    <property type="entry name" value="YcnI-copper_dom"/>
</dbReference>
<organism evidence="4 5">
    <name type="scientific">Pseudonocardia kunmingensis</name>
    <dbReference type="NCBI Taxonomy" id="630975"/>
    <lineage>
        <taxon>Bacteria</taxon>
        <taxon>Bacillati</taxon>
        <taxon>Actinomycetota</taxon>
        <taxon>Actinomycetes</taxon>
        <taxon>Pseudonocardiales</taxon>
        <taxon>Pseudonocardiaceae</taxon>
        <taxon>Pseudonocardia</taxon>
    </lineage>
</organism>
<name>A0A543DZI0_9PSEU</name>
<feature type="compositionally biased region" description="Low complexity" evidence="1">
    <location>
        <begin position="214"/>
        <end position="226"/>
    </location>
</feature>
<feature type="transmembrane region" description="Helical" evidence="2">
    <location>
        <begin position="249"/>
        <end position="270"/>
    </location>
</feature>
<dbReference type="AlphaFoldDB" id="A0A543DZI0"/>
<protein>
    <submittedName>
        <fullName evidence="4">Uncharacterized protein DUF1775</fullName>
    </submittedName>
</protein>
<sequence length="295" mass="29689">MSAGHTARVWSARVRRGRGPVAAGRLVALALLWPALLGAATPAAGVSAEPAGRVAAQVAADPVAPDPDAALEPDHVERGARDVTLRVLLSGIDPAAPAVRFRLFLPTGRPLVGVTAPAVPGWTSQVTTTVLPAPAPSVDGPVHEVVSEVAWTATAPPTTGAAQLVLHVDLMPDGAGPVRFRAVLSDASGRSVEWTNSWADGGPRPAHDALELALGAPPRPEPAAAAHGHHHGEGAAALPAADAATPGGIATTVGALLALAAVVGALVAMLSRRQRRRFEAVTAGERGGGPPADTR</sequence>
<dbReference type="OrthoDB" id="3576686at2"/>
<comment type="caution">
    <text evidence="4">The sequence shown here is derived from an EMBL/GenBank/DDBJ whole genome shotgun (WGS) entry which is preliminary data.</text>
</comment>
<feature type="region of interest" description="Disordered" evidence="1">
    <location>
        <begin position="214"/>
        <end position="239"/>
    </location>
</feature>
<evidence type="ECO:0000256" key="1">
    <source>
        <dbReference type="SAM" id="MobiDB-lite"/>
    </source>
</evidence>
<keyword evidence="2" id="KW-0812">Transmembrane</keyword>
<evidence type="ECO:0000313" key="4">
    <source>
        <dbReference type="EMBL" id="TQM14712.1"/>
    </source>
</evidence>
<accession>A0A543DZI0</accession>
<keyword evidence="5" id="KW-1185">Reference proteome</keyword>
<gene>
    <name evidence="4" type="ORF">FB558_1486</name>
</gene>
<dbReference type="EMBL" id="VFPA01000001">
    <property type="protein sequence ID" value="TQM14712.1"/>
    <property type="molecule type" value="Genomic_DNA"/>
</dbReference>
<dbReference type="Proteomes" id="UP000315677">
    <property type="component" value="Unassembled WGS sequence"/>
</dbReference>
<reference evidence="4 5" key="1">
    <citation type="submission" date="2019-06" db="EMBL/GenBank/DDBJ databases">
        <title>Sequencing the genomes of 1000 actinobacteria strains.</title>
        <authorList>
            <person name="Klenk H.-P."/>
        </authorList>
    </citation>
    <scope>NUCLEOTIDE SEQUENCE [LARGE SCALE GENOMIC DNA]</scope>
    <source>
        <strain evidence="4 5">DSM 45301</strain>
    </source>
</reference>
<proteinExistence type="predicted"/>
<dbReference type="Pfam" id="PF07987">
    <property type="entry name" value="DUF1775"/>
    <property type="match status" value="1"/>
</dbReference>
<dbReference type="Gene3D" id="2.60.40.2230">
    <property type="entry name" value="Uncharacterised protein YcnI-like PF07987, DUF1775"/>
    <property type="match status" value="1"/>
</dbReference>